<accession>A0AA90NP81</accession>
<name>A0AA90NP81_9GAMM</name>
<sequence length="175" mass="19904">MKPINSNQTQQTQSSVVLFRKQDFSEKKMQNRILAKFSAFGRKIKGWTEPVKLIPKVYKEWVSRVKNHHVATHVFMASCGIVPWLFMAASDASQAYSTVKRQSRQCEMGTSTETATRNFLEGTHPDADKTLAQWNDNGNYQGDPETLKRHLLNGTHPKAQELMNNGAKTIVPRKQ</sequence>
<dbReference type="EMBL" id="JASXSV010000039">
    <property type="protein sequence ID" value="MDP0590282.1"/>
    <property type="molecule type" value="Genomic_DNA"/>
</dbReference>
<gene>
    <name evidence="1" type="ORF">QS748_14275</name>
</gene>
<organism evidence="1 2">
    <name type="scientific">Candidatus Endonucleibacter bathymodioli</name>
    <dbReference type="NCBI Taxonomy" id="539814"/>
    <lineage>
        <taxon>Bacteria</taxon>
        <taxon>Pseudomonadati</taxon>
        <taxon>Pseudomonadota</taxon>
        <taxon>Gammaproteobacteria</taxon>
        <taxon>Oceanospirillales</taxon>
        <taxon>Endozoicomonadaceae</taxon>
        <taxon>Candidatus Endonucleibacter</taxon>
    </lineage>
</organism>
<keyword evidence="2" id="KW-1185">Reference proteome</keyword>
<dbReference type="Proteomes" id="UP001178148">
    <property type="component" value="Unassembled WGS sequence"/>
</dbReference>
<reference evidence="1 2" key="1">
    <citation type="journal article" date="2023" name="bioRxiv">
        <title>An intranuclear bacterial parasite of deep-sea mussels expresses apoptosis inhibitors acquired from its host.</title>
        <authorList>
            <person name="Gonzalez Porras M.A."/>
            <person name="Assie A."/>
            <person name="Tietjen M."/>
            <person name="Violette M."/>
            <person name="Kleiner M."/>
            <person name="Gruber-Vodicka H."/>
            <person name="Dubilier N."/>
            <person name="Leisch N."/>
        </authorList>
    </citation>
    <scope>NUCLEOTIDE SEQUENCE [LARGE SCALE GENOMIC DNA]</scope>
    <source>
        <strain evidence="1">IAP13</strain>
    </source>
</reference>
<evidence type="ECO:0000313" key="2">
    <source>
        <dbReference type="Proteomes" id="UP001178148"/>
    </source>
</evidence>
<evidence type="ECO:0000313" key="1">
    <source>
        <dbReference type="EMBL" id="MDP0590282.1"/>
    </source>
</evidence>
<proteinExistence type="predicted"/>
<dbReference type="AlphaFoldDB" id="A0AA90NP81"/>
<comment type="caution">
    <text evidence="1">The sequence shown here is derived from an EMBL/GenBank/DDBJ whole genome shotgun (WGS) entry which is preliminary data.</text>
</comment>
<protein>
    <submittedName>
        <fullName evidence="1">Uncharacterized protein</fullName>
    </submittedName>
</protein>